<dbReference type="KEGG" id="moz:MoryE10_30250"/>
<gene>
    <name evidence="5" type="ORF">MoryE10_30250</name>
</gene>
<protein>
    <recommendedName>
        <fullName evidence="2">diguanylate cyclase</fullName>
        <ecNumber evidence="2">2.7.7.65</ecNumber>
    </recommendedName>
</protein>
<dbReference type="GO" id="GO:0052621">
    <property type="term" value="F:diguanylate cyclase activity"/>
    <property type="evidence" value="ECO:0007669"/>
    <property type="project" value="UniProtKB-EC"/>
</dbReference>
<evidence type="ECO:0000256" key="1">
    <source>
        <dbReference type="ARBA" id="ARBA00001946"/>
    </source>
</evidence>
<dbReference type="PANTHER" id="PTHR45138:SF9">
    <property type="entry name" value="DIGUANYLATE CYCLASE DGCM-RELATED"/>
    <property type="match status" value="1"/>
</dbReference>
<dbReference type="InterPro" id="IPR050469">
    <property type="entry name" value="Diguanylate_Cyclase"/>
</dbReference>
<dbReference type="PANTHER" id="PTHR45138">
    <property type="entry name" value="REGULATORY COMPONENTS OF SENSORY TRANSDUCTION SYSTEM"/>
    <property type="match status" value="1"/>
</dbReference>
<feature type="coiled-coil region" evidence="3">
    <location>
        <begin position="314"/>
        <end position="348"/>
    </location>
</feature>
<accession>A0A8D5AL35</accession>
<evidence type="ECO:0000313" key="5">
    <source>
        <dbReference type="EMBL" id="BBL72419.1"/>
    </source>
</evidence>
<organism evidence="5 6">
    <name type="scientific">Methylogaea oryzae</name>
    <dbReference type="NCBI Taxonomy" id="1295382"/>
    <lineage>
        <taxon>Bacteria</taxon>
        <taxon>Pseudomonadati</taxon>
        <taxon>Pseudomonadota</taxon>
        <taxon>Gammaproteobacteria</taxon>
        <taxon>Methylococcales</taxon>
        <taxon>Methylococcaceae</taxon>
        <taxon>Methylogaea</taxon>
    </lineage>
</organism>
<dbReference type="EMBL" id="AP019782">
    <property type="protein sequence ID" value="BBL72419.1"/>
    <property type="molecule type" value="Genomic_DNA"/>
</dbReference>
<evidence type="ECO:0000256" key="2">
    <source>
        <dbReference type="ARBA" id="ARBA00012528"/>
    </source>
</evidence>
<dbReference type="CDD" id="cd01949">
    <property type="entry name" value="GGDEF"/>
    <property type="match status" value="1"/>
</dbReference>
<dbReference type="RefSeq" id="WP_221047546.1">
    <property type="nucleotide sequence ID" value="NZ_AP019782.1"/>
</dbReference>
<keyword evidence="3" id="KW-0175">Coiled coil</keyword>
<dbReference type="PROSITE" id="PS50887">
    <property type="entry name" value="GGDEF"/>
    <property type="match status" value="1"/>
</dbReference>
<evidence type="ECO:0000259" key="4">
    <source>
        <dbReference type="PROSITE" id="PS50887"/>
    </source>
</evidence>
<dbReference type="EC" id="2.7.7.65" evidence="2"/>
<dbReference type="NCBIfam" id="TIGR00254">
    <property type="entry name" value="GGDEF"/>
    <property type="match status" value="1"/>
</dbReference>
<dbReference type="SMART" id="SM00267">
    <property type="entry name" value="GGDEF"/>
    <property type="match status" value="1"/>
</dbReference>
<dbReference type="InterPro" id="IPR000160">
    <property type="entry name" value="GGDEF_dom"/>
</dbReference>
<dbReference type="Pfam" id="PF20975">
    <property type="entry name" value="DGCcoil"/>
    <property type="match status" value="1"/>
</dbReference>
<sequence>MATDTGEQAWKAKYAQLSSDIDTQRRHWETHEKILCRAIVRLTMATQGLDTTIDNQLTQIRDLVRKGVHSAKLLQQLDQLTESIIRIERQGKPLDAALLFQFLEYCATDEDEKADLRRVRGRFESGQLADAKALFFTLSQLEYSREKDTKPSAKTGILNKLFGGNRKQIDAATLRRNLIALLDNLEIPAAEQLRSGRLKERLLAELDADNIEAVLNDLVGFLWTIKTNIQKEQREIEEFLANITDKLTEMEIQADGVAAMTSEVAREGEAMNTAFSGHMEELRSSAQGATDLTQLKGLLHSRLDAIARQISGYRQRETKRVKEMEQQLQGLTSRLQSMELEAGELRTKLRVAHHTALIDSLTALPNRGAYDERIKQEYVRWRRFGGPLCMLVWDIDHFKAINDRFGHRAGDKAIAIIGHVLASGIRESDFIARYGGEEFVMLLAGTEAVTAAALAENLRNAVKNCGFNSEGTPIPITVSCGIACFQPGDTPDTVFVRADRALYRAKNDGRDRCQVAADGSD</sequence>
<name>A0A8D5AL35_9GAMM</name>
<keyword evidence="6" id="KW-1185">Reference proteome</keyword>
<dbReference type="AlphaFoldDB" id="A0A8D5AL35"/>
<dbReference type="FunFam" id="3.30.70.270:FF:000001">
    <property type="entry name" value="Diguanylate cyclase domain protein"/>
    <property type="match status" value="1"/>
</dbReference>
<reference evidence="5" key="1">
    <citation type="submission" date="2019-06" db="EMBL/GenBank/DDBJ databases">
        <title>Complete genome sequence of Methylogaea oryzae strain JCM16910.</title>
        <authorList>
            <person name="Asakawa S."/>
        </authorList>
    </citation>
    <scope>NUCLEOTIDE SEQUENCE</scope>
    <source>
        <strain evidence="5">E10</strain>
    </source>
</reference>
<proteinExistence type="predicted"/>
<dbReference type="Proteomes" id="UP000824988">
    <property type="component" value="Chromosome"/>
</dbReference>
<evidence type="ECO:0000256" key="3">
    <source>
        <dbReference type="SAM" id="Coils"/>
    </source>
</evidence>
<evidence type="ECO:0000313" key="6">
    <source>
        <dbReference type="Proteomes" id="UP000824988"/>
    </source>
</evidence>
<dbReference type="Pfam" id="PF00990">
    <property type="entry name" value="GGDEF"/>
    <property type="match status" value="1"/>
</dbReference>
<feature type="domain" description="GGDEF" evidence="4">
    <location>
        <begin position="386"/>
        <end position="518"/>
    </location>
</feature>
<dbReference type="InterPro" id="IPR048516">
    <property type="entry name" value="DGCcoil"/>
</dbReference>
<comment type="cofactor">
    <cofactor evidence="1">
        <name>Mg(2+)</name>
        <dbReference type="ChEBI" id="CHEBI:18420"/>
    </cofactor>
</comment>